<evidence type="ECO:0008006" key="4">
    <source>
        <dbReference type="Google" id="ProtNLM"/>
    </source>
</evidence>
<keyword evidence="1" id="KW-0472">Membrane</keyword>
<dbReference type="STRING" id="134601.AFA91_27850"/>
<evidence type="ECO:0000313" key="3">
    <source>
        <dbReference type="Proteomes" id="UP000062255"/>
    </source>
</evidence>
<accession>A0A0K0XCF3</accession>
<feature type="transmembrane region" description="Helical" evidence="1">
    <location>
        <begin position="6"/>
        <end position="25"/>
    </location>
</feature>
<dbReference type="AlphaFoldDB" id="A0A0K0XCF3"/>
<keyword evidence="1" id="KW-0812">Transmembrane</keyword>
<dbReference type="KEGG" id="mgo:AFA91_27850"/>
<keyword evidence="1" id="KW-1133">Transmembrane helix</keyword>
<feature type="transmembrane region" description="Helical" evidence="1">
    <location>
        <begin position="96"/>
        <end position="115"/>
    </location>
</feature>
<organism evidence="2 3">
    <name type="scientific">Mycolicibacterium goodii</name>
    <name type="common">Mycobacterium goodii</name>
    <dbReference type="NCBI Taxonomy" id="134601"/>
    <lineage>
        <taxon>Bacteria</taxon>
        <taxon>Bacillati</taxon>
        <taxon>Actinomycetota</taxon>
        <taxon>Actinomycetes</taxon>
        <taxon>Mycobacteriales</taxon>
        <taxon>Mycobacteriaceae</taxon>
        <taxon>Mycolicibacterium</taxon>
    </lineage>
</organism>
<sequence>MKKAYTVVVAITVGAHFGYLMYLPSGGLLALRWPRSIVFHVPTVIWGVCIVSLGLPCPLTHLEQWARARAGLAPLPADDFIDHYADGVLYPAGRTGAAQAAAFTVAAISWLVLLARRRSLISAVPPWKAPAVP</sequence>
<dbReference type="OrthoDB" id="370375at2"/>
<evidence type="ECO:0000313" key="2">
    <source>
        <dbReference type="EMBL" id="AKS35083.1"/>
    </source>
</evidence>
<dbReference type="InterPro" id="IPR021218">
    <property type="entry name" value="DUF2784"/>
</dbReference>
<evidence type="ECO:0000256" key="1">
    <source>
        <dbReference type="SAM" id="Phobius"/>
    </source>
</evidence>
<name>A0A0K0XCF3_MYCGD</name>
<protein>
    <recommendedName>
        <fullName evidence="4">DUF2784 domain-containing protein</fullName>
    </recommendedName>
</protein>
<reference evidence="2 3" key="1">
    <citation type="submission" date="2015-07" db="EMBL/GenBank/DDBJ databases">
        <title>Complete genome sequence of Mycobacterium goodii X7B, a facultative thermophilic biodesulfurizing bacterium.</title>
        <authorList>
            <person name="Yu B."/>
            <person name="Li F."/>
            <person name="Xu P."/>
        </authorList>
    </citation>
    <scope>NUCLEOTIDE SEQUENCE [LARGE SCALE GENOMIC DNA]</scope>
    <source>
        <strain evidence="2 3">X7B</strain>
    </source>
</reference>
<dbReference type="PATRIC" id="fig|134601.6.peg.5748"/>
<gene>
    <name evidence="2" type="ORF">AFA91_27850</name>
</gene>
<proteinExistence type="predicted"/>
<dbReference type="Pfam" id="PF10861">
    <property type="entry name" value="DUF2784"/>
    <property type="match status" value="1"/>
</dbReference>
<dbReference type="RefSeq" id="WP_049747541.1">
    <property type="nucleotide sequence ID" value="NZ_CP012150.1"/>
</dbReference>
<dbReference type="EMBL" id="CP012150">
    <property type="protein sequence ID" value="AKS35083.1"/>
    <property type="molecule type" value="Genomic_DNA"/>
</dbReference>
<dbReference type="Proteomes" id="UP000062255">
    <property type="component" value="Chromosome"/>
</dbReference>